<evidence type="ECO:0000259" key="1">
    <source>
        <dbReference type="Pfam" id="PF13452"/>
    </source>
</evidence>
<sequence length="173" mass="19086">MSNDPTAEIGEIIAAGRERVSVARDEVNRPMIHHLCEVMGEENPIHLDPEVARAAGHQDAVAPPSALAVWNMINPADQEIESDVDRAYAILADCGYPKVVAVNCDQEYDRYLSPGDVLTSTEKVETFVGPKQTGLGEGYFITTLTTFTDQQGERVGTMRFRTLWYNPSKRSSS</sequence>
<dbReference type="CDD" id="cd03441">
    <property type="entry name" value="R_hydratase_like"/>
    <property type="match status" value="1"/>
</dbReference>
<organism evidence="2 3">
    <name type="scientific">Paeniglutamicibacter gangotriensis</name>
    <dbReference type="NCBI Taxonomy" id="254787"/>
    <lineage>
        <taxon>Bacteria</taxon>
        <taxon>Bacillati</taxon>
        <taxon>Actinomycetota</taxon>
        <taxon>Actinomycetes</taxon>
        <taxon>Micrococcales</taxon>
        <taxon>Micrococcaceae</taxon>
        <taxon>Paeniglutamicibacter</taxon>
    </lineage>
</organism>
<feature type="domain" description="FAS1-like dehydratase" evidence="1">
    <location>
        <begin position="21"/>
        <end position="157"/>
    </location>
</feature>
<dbReference type="Pfam" id="PF13452">
    <property type="entry name" value="FAS1_DH_region"/>
    <property type="match status" value="1"/>
</dbReference>
<dbReference type="InterPro" id="IPR029069">
    <property type="entry name" value="HotDog_dom_sf"/>
</dbReference>
<comment type="caution">
    <text evidence="2">The sequence shown here is derived from an EMBL/GenBank/DDBJ whole genome shotgun (WGS) entry which is preliminary data.</text>
</comment>
<dbReference type="EMBL" id="VOBL01000044">
    <property type="protein sequence ID" value="KAA0972758.1"/>
    <property type="molecule type" value="Genomic_DNA"/>
</dbReference>
<dbReference type="SUPFAM" id="SSF54637">
    <property type="entry name" value="Thioesterase/thiol ester dehydrase-isomerase"/>
    <property type="match status" value="1"/>
</dbReference>
<dbReference type="RefSeq" id="WP_149621152.1">
    <property type="nucleotide sequence ID" value="NZ_VOBL01000044.1"/>
</dbReference>
<name>A0A5B0E267_9MICC</name>
<reference evidence="2 3" key="1">
    <citation type="submission" date="2019-07" db="EMBL/GenBank/DDBJ databases">
        <title>Analysis of the biochemical properties, biological activity and biotechnological potential of siderophores and biosurfactants produced by Antarctic psychrotolerant bacteria.</title>
        <authorList>
            <person name="Styczynski M."/>
            <person name="Krucon T."/>
            <person name="Decewicz P."/>
            <person name="Dziewit L."/>
        </authorList>
    </citation>
    <scope>NUCLEOTIDE SEQUENCE [LARGE SCALE GENOMIC DNA]</scope>
    <source>
        <strain evidence="2 3">ANT_H27</strain>
    </source>
</reference>
<dbReference type="Proteomes" id="UP000323856">
    <property type="component" value="Unassembled WGS sequence"/>
</dbReference>
<protein>
    <submittedName>
        <fullName evidence="2">MaoC family dehydratase</fullName>
    </submittedName>
</protein>
<dbReference type="InterPro" id="IPR039569">
    <property type="entry name" value="FAS1-like_DH_region"/>
</dbReference>
<accession>A0A5B0E267</accession>
<evidence type="ECO:0000313" key="2">
    <source>
        <dbReference type="EMBL" id="KAA0972758.1"/>
    </source>
</evidence>
<dbReference type="Gene3D" id="3.10.129.10">
    <property type="entry name" value="Hotdog Thioesterase"/>
    <property type="match status" value="1"/>
</dbReference>
<dbReference type="AlphaFoldDB" id="A0A5B0E267"/>
<gene>
    <name evidence="2" type="ORF">FQ154_20400</name>
</gene>
<proteinExistence type="predicted"/>
<dbReference type="OrthoDB" id="4275032at2"/>
<evidence type="ECO:0000313" key="3">
    <source>
        <dbReference type="Proteomes" id="UP000323856"/>
    </source>
</evidence>